<sequence length="207" mass="23014">MSGFTKPALHAQHVVSALARAVVESRVEHGGVEGACSGPLITVRFRVSGASGMEEQTWERLACVLAPAVGQESQSLWSVIRTARALHLACMEGAWKRLALSSQWEQQGALASTQWIFARLMQHCVCDGIICLALCPRSVQLFNATGGGQRRVVSTHFGRLSFGGRRALWRLRQSAGHLLFSQRRHFRQLRQQRPQEAVPQQRYCVRA</sequence>
<reference evidence="1" key="1">
    <citation type="journal article" date="2020" name="Stud. Mycol.">
        <title>101 Dothideomycetes genomes: a test case for predicting lifestyles and emergence of pathogens.</title>
        <authorList>
            <person name="Haridas S."/>
            <person name="Albert R."/>
            <person name="Binder M."/>
            <person name="Bloem J."/>
            <person name="Labutti K."/>
            <person name="Salamov A."/>
            <person name="Andreopoulos B."/>
            <person name="Baker S."/>
            <person name="Barry K."/>
            <person name="Bills G."/>
            <person name="Bluhm B."/>
            <person name="Cannon C."/>
            <person name="Castanera R."/>
            <person name="Culley D."/>
            <person name="Daum C."/>
            <person name="Ezra D."/>
            <person name="Gonzalez J."/>
            <person name="Henrissat B."/>
            <person name="Kuo A."/>
            <person name="Liang C."/>
            <person name="Lipzen A."/>
            <person name="Lutzoni F."/>
            <person name="Magnuson J."/>
            <person name="Mondo S."/>
            <person name="Nolan M."/>
            <person name="Ohm R."/>
            <person name="Pangilinan J."/>
            <person name="Park H.-J."/>
            <person name="Ramirez L."/>
            <person name="Alfaro M."/>
            <person name="Sun H."/>
            <person name="Tritt A."/>
            <person name="Yoshinaga Y."/>
            <person name="Zwiers L.-H."/>
            <person name="Turgeon B."/>
            <person name="Goodwin S."/>
            <person name="Spatafora J."/>
            <person name="Crous P."/>
            <person name="Grigoriev I."/>
        </authorList>
    </citation>
    <scope>NUCLEOTIDE SEQUENCE</scope>
    <source>
        <strain evidence="1">CBS 107.79</strain>
    </source>
</reference>
<gene>
    <name evidence="1" type="ORF">BU23DRAFT_139924</name>
</gene>
<accession>A0A6A5V707</accession>
<dbReference type="AlphaFoldDB" id="A0A6A5V707"/>
<protein>
    <submittedName>
        <fullName evidence="1">Uncharacterized protein</fullName>
    </submittedName>
</protein>
<evidence type="ECO:0000313" key="1">
    <source>
        <dbReference type="EMBL" id="KAF1973193.1"/>
    </source>
</evidence>
<dbReference type="Proteomes" id="UP000800036">
    <property type="component" value="Unassembled WGS sequence"/>
</dbReference>
<evidence type="ECO:0000313" key="2">
    <source>
        <dbReference type="Proteomes" id="UP000800036"/>
    </source>
</evidence>
<keyword evidence="2" id="KW-1185">Reference proteome</keyword>
<organism evidence="1 2">
    <name type="scientific">Bimuria novae-zelandiae CBS 107.79</name>
    <dbReference type="NCBI Taxonomy" id="1447943"/>
    <lineage>
        <taxon>Eukaryota</taxon>
        <taxon>Fungi</taxon>
        <taxon>Dikarya</taxon>
        <taxon>Ascomycota</taxon>
        <taxon>Pezizomycotina</taxon>
        <taxon>Dothideomycetes</taxon>
        <taxon>Pleosporomycetidae</taxon>
        <taxon>Pleosporales</taxon>
        <taxon>Massarineae</taxon>
        <taxon>Didymosphaeriaceae</taxon>
        <taxon>Bimuria</taxon>
    </lineage>
</organism>
<proteinExistence type="predicted"/>
<dbReference type="EMBL" id="ML976682">
    <property type="protein sequence ID" value="KAF1973193.1"/>
    <property type="molecule type" value="Genomic_DNA"/>
</dbReference>
<name>A0A6A5V707_9PLEO</name>